<evidence type="ECO:0000256" key="1">
    <source>
        <dbReference type="SAM" id="Phobius"/>
    </source>
</evidence>
<dbReference type="EMBL" id="CP036262">
    <property type="protein sequence ID" value="QDS96643.1"/>
    <property type="molecule type" value="Genomic_DNA"/>
</dbReference>
<sequence>MVSGYIEEDARRVHSPQPLREIVSMFRMLMRETVACSVILPVLYAVGLTLVVNAPAAAQFGPYDSTLNYEQTRDENPITDLFEKVRAGEVQLEYDPHYGYLRSLLDELKIPVSSQSLVYSKTSLQAGRISPQNPRAIYFNDDVYIGWVQGSALLEISTTDPRLGAAFYTMRMRPERVHFQRENNRCLACHYIPMTQGVPGHAIRSVLTKETGRINSLERSFVTDHTSRFADRWGGWYVTGNVGAMQHMGNAFLEGEELVPFGENNRANLEADFDTSRWLSPHSDIVALMVMEHQTQMQNTFTRANLDVRRAALEAATEENADSNIDQVIQQAAEQIVSYLLFSGEAPIEAEIKGSSTYVADFGRMGSRTKDGRSLRDFDLKTRLFRYPCSYLIDSAAFESLEPPLKAQVYKQLWDVLTNPAADDDYAHIDAPSRTAILSILSETKADLPSYWHKS</sequence>
<proteinExistence type="predicted"/>
<evidence type="ECO:0000313" key="3">
    <source>
        <dbReference type="Proteomes" id="UP000320672"/>
    </source>
</evidence>
<gene>
    <name evidence="2" type="ORF">FF011L_54550</name>
</gene>
<dbReference type="KEGG" id="rml:FF011L_54550"/>
<keyword evidence="3" id="KW-1185">Reference proteome</keyword>
<feature type="transmembrane region" description="Helical" evidence="1">
    <location>
        <begin position="34"/>
        <end position="52"/>
    </location>
</feature>
<accession>A0A517MP32</accession>
<dbReference type="Proteomes" id="UP000320672">
    <property type="component" value="Chromosome"/>
</dbReference>
<evidence type="ECO:0008006" key="4">
    <source>
        <dbReference type="Google" id="ProtNLM"/>
    </source>
</evidence>
<keyword evidence="1" id="KW-0812">Transmembrane</keyword>
<keyword evidence="1" id="KW-1133">Transmembrane helix</keyword>
<protein>
    <recommendedName>
        <fullName evidence="4">Cytochrome c domain-containing protein</fullName>
    </recommendedName>
</protein>
<evidence type="ECO:0000313" key="2">
    <source>
        <dbReference type="EMBL" id="QDS96643.1"/>
    </source>
</evidence>
<dbReference type="AlphaFoldDB" id="A0A517MP32"/>
<reference evidence="2 3" key="1">
    <citation type="submission" date="2019-02" db="EMBL/GenBank/DDBJ databases">
        <title>Deep-cultivation of Planctomycetes and their phenomic and genomic characterization uncovers novel biology.</title>
        <authorList>
            <person name="Wiegand S."/>
            <person name="Jogler M."/>
            <person name="Boedeker C."/>
            <person name="Pinto D."/>
            <person name="Vollmers J."/>
            <person name="Rivas-Marin E."/>
            <person name="Kohn T."/>
            <person name="Peeters S.H."/>
            <person name="Heuer A."/>
            <person name="Rast P."/>
            <person name="Oberbeckmann S."/>
            <person name="Bunk B."/>
            <person name="Jeske O."/>
            <person name="Meyerdierks A."/>
            <person name="Storesund J.E."/>
            <person name="Kallscheuer N."/>
            <person name="Luecker S."/>
            <person name="Lage O.M."/>
            <person name="Pohl T."/>
            <person name="Merkel B.J."/>
            <person name="Hornburger P."/>
            <person name="Mueller R.-W."/>
            <person name="Bruemmer F."/>
            <person name="Labrenz M."/>
            <person name="Spormann A.M."/>
            <person name="Op den Camp H."/>
            <person name="Overmann J."/>
            <person name="Amann R."/>
            <person name="Jetten M.S.M."/>
            <person name="Mascher T."/>
            <person name="Medema M.H."/>
            <person name="Devos D.P."/>
            <person name="Kaster A.-K."/>
            <person name="Ovreas L."/>
            <person name="Rohde M."/>
            <person name="Galperin M.Y."/>
            <person name="Jogler C."/>
        </authorList>
    </citation>
    <scope>NUCLEOTIDE SEQUENCE [LARGE SCALE GENOMIC DNA]</scope>
    <source>
        <strain evidence="2 3">FF011L</strain>
    </source>
</reference>
<name>A0A517MP32_9BACT</name>
<organism evidence="2 3">
    <name type="scientific">Roseimaritima multifibrata</name>
    <dbReference type="NCBI Taxonomy" id="1930274"/>
    <lineage>
        <taxon>Bacteria</taxon>
        <taxon>Pseudomonadati</taxon>
        <taxon>Planctomycetota</taxon>
        <taxon>Planctomycetia</taxon>
        <taxon>Pirellulales</taxon>
        <taxon>Pirellulaceae</taxon>
        <taxon>Roseimaritima</taxon>
    </lineage>
</organism>
<keyword evidence="1" id="KW-0472">Membrane</keyword>